<dbReference type="InterPro" id="IPR004550">
    <property type="entry name" value="AsnASE_II"/>
</dbReference>
<reference evidence="9 10" key="1">
    <citation type="submission" date="2019-01" db="EMBL/GenBank/DDBJ databases">
        <title>Halorientalis sp. F13-25 a new haloarchaeum isolated from hypersaline water.</title>
        <authorList>
            <person name="Ana D.-V."/>
            <person name="Cristina S.-P."/>
            <person name="Antonio V."/>
        </authorList>
    </citation>
    <scope>NUCLEOTIDE SEQUENCE [LARGE SCALE GENOMIC DNA]</scope>
    <source>
        <strain evidence="9 10">F13-25</strain>
    </source>
</reference>
<proteinExistence type="inferred from homology"/>
<dbReference type="PROSITE" id="PS00144">
    <property type="entry name" value="ASN_GLN_ASE_1"/>
    <property type="match status" value="1"/>
</dbReference>
<dbReference type="SFLD" id="SFLDS00057">
    <property type="entry name" value="Glutaminase/Asparaginase"/>
    <property type="match status" value="1"/>
</dbReference>
<evidence type="ECO:0000256" key="2">
    <source>
        <dbReference type="ARBA" id="ARBA00022801"/>
    </source>
</evidence>
<dbReference type="InterPro" id="IPR036152">
    <property type="entry name" value="Asp/glu_Ase-like_sf"/>
</dbReference>
<dbReference type="OrthoDB" id="85706at2157"/>
<dbReference type="Gene3D" id="3.40.50.1170">
    <property type="entry name" value="L-asparaginase, N-terminal domain"/>
    <property type="match status" value="1"/>
</dbReference>
<evidence type="ECO:0000259" key="7">
    <source>
        <dbReference type="Pfam" id="PF00710"/>
    </source>
</evidence>
<organism evidence="9 10">
    <name type="scientific">Halorientalis pallida</name>
    <dbReference type="NCBI Taxonomy" id="2479928"/>
    <lineage>
        <taxon>Archaea</taxon>
        <taxon>Methanobacteriati</taxon>
        <taxon>Methanobacteriota</taxon>
        <taxon>Stenosarchaea group</taxon>
        <taxon>Halobacteria</taxon>
        <taxon>Halobacteriales</taxon>
        <taxon>Haloarculaceae</taxon>
        <taxon>Halorientalis</taxon>
    </lineage>
</organism>
<comment type="caution">
    <text evidence="9">The sequence shown here is derived from an EMBL/GenBank/DDBJ whole genome shotgun (WGS) entry which is preliminary data.</text>
</comment>
<gene>
    <name evidence="9" type="ORF">EAF64_14925</name>
</gene>
<dbReference type="SMART" id="SM00870">
    <property type="entry name" value="Asparaginase"/>
    <property type="match status" value="1"/>
</dbReference>
<evidence type="ECO:0000313" key="9">
    <source>
        <dbReference type="EMBL" id="RXK47927.1"/>
    </source>
</evidence>
<dbReference type="PROSITE" id="PS51732">
    <property type="entry name" value="ASN_GLN_ASE_3"/>
    <property type="match status" value="1"/>
</dbReference>
<dbReference type="PIRSF" id="PIRSF001220">
    <property type="entry name" value="L-ASNase_gatD"/>
    <property type="match status" value="1"/>
</dbReference>
<feature type="region of interest" description="Disordered" evidence="6">
    <location>
        <begin position="1"/>
        <end position="28"/>
    </location>
</feature>
<comment type="similarity">
    <text evidence="1">Belongs to the asparaginase 1 family.</text>
</comment>
<evidence type="ECO:0000256" key="1">
    <source>
        <dbReference type="ARBA" id="ARBA00010518"/>
    </source>
</evidence>
<dbReference type="Pfam" id="PF17763">
    <property type="entry name" value="Asparaginase_C"/>
    <property type="match status" value="1"/>
</dbReference>
<dbReference type="InterPro" id="IPR027475">
    <property type="entry name" value="Asparaginase/glutaminase_AS2"/>
</dbReference>
<accession>A0A498KT20</accession>
<dbReference type="EMBL" id="RDFA01000005">
    <property type="protein sequence ID" value="RXK47927.1"/>
    <property type="molecule type" value="Genomic_DNA"/>
</dbReference>
<dbReference type="PRINTS" id="PR00139">
    <property type="entry name" value="ASNGLNASE"/>
</dbReference>
<dbReference type="InterPro" id="IPR037152">
    <property type="entry name" value="L-asparaginase_N_sf"/>
</dbReference>
<evidence type="ECO:0000313" key="10">
    <source>
        <dbReference type="Proteomes" id="UP000289691"/>
    </source>
</evidence>
<keyword evidence="10" id="KW-1185">Reference proteome</keyword>
<dbReference type="RefSeq" id="WP_129069778.1">
    <property type="nucleotide sequence ID" value="NZ_RDFA01000005.1"/>
</dbReference>
<dbReference type="InterPro" id="IPR040919">
    <property type="entry name" value="Asparaginase_C"/>
</dbReference>
<name>A0A498KT20_9EURY</name>
<dbReference type="PANTHER" id="PTHR11707:SF28">
    <property type="entry name" value="60 KDA LYSOPHOSPHOLIPASE"/>
    <property type="match status" value="1"/>
</dbReference>
<dbReference type="PIRSF" id="PIRSF500176">
    <property type="entry name" value="L_ASNase"/>
    <property type="match status" value="1"/>
</dbReference>
<dbReference type="Gene3D" id="3.40.50.40">
    <property type="match status" value="1"/>
</dbReference>
<dbReference type="Proteomes" id="UP000289691">
    <property type="component" value="Unassembled WGS sequence"/>
</dbReference>
<evidence type="ECO:0000256" key="5">
    <source>
        <dbReference type="PROSITE-ProRule" id="PRU10100"/>
    </source>
</evidence>
<dbReference type="PANTHER" id="PTHR11707">
    <property type="entry name" value="L-ASPARAGINASE"/>
    <property type="match status" value="1"/>
</dbReference>
<dbReference type="GO" id="GO:0004067">
    <property type="term" value="F:asparaginase activity"/>
    <property type="evidence" value="ECO:0007669"/>
    <property type="project" value="UniProtKB-UniRule"/>
</dbReference>
<evidence type="ECO:0000256" key="4">
    <source>
        <dbReference type="PROSITE-ProRule" id="PRU10099"/>
    </source>
</evidence>
<evidence type="ECO:0000259" key="8">
    <source>
        <dbReference type="Pfam" id="PF17763"/>
    </source>
</evidence>
<feature type="active site" evidence="4">
    <location>
        <position position="13"/>
    </location>
</feature>
<keyword evidence="2" id="KW-0378">Hydrolase</keyword>
<feature type="active site" evidence="5">
    <location>
        <position position="87"/>
    </location>
</feature>
<feature type="domain" description="Asparaginase/glutaminase C-terminal" evidence="8">
    <location>
        <begin position="207"/>
        <end position="322"/>
    </location>
</feature>
<dbReference type="SUPFAM" id="SSF53774">
    <property type="entry name" value="Glutaminase/Asparaginase"/>
    <property type="match status" value="1"/>
</dbReference>
<dbReference type="InterPro" id="IPR006034">
    <property type="entry name" value="Asparaginase/glutaminase-like"/>
</dbReference>
<feature type="domain" description="L-asparaginase N-terminal" evidence="7">
    <location>
        <begin position="4"/>
        <end position="191"/>
    </location>
</feature>
<dbReference type="GO" id="GO:0006528">
    <property type="term" value="P:asparagine metabolic process"/>
    <property type="evidence" value="ECO:0007669"/>
    <property type="project" value="InterPro"/>
</dbReference>
<evidence type="ECO:0000256" key="3">
    <source>
        <dbReference type="ARBA" id="ARBA00070292"/>
    </source>
</evidence>
<evidence type="ECO:0000256" key="6">
    <source>
        <dbReference type="SAM" id="MobiDB-lite"/>
    </source>
</evidence>
<dbReference type="InterPro" id="IPR027473">
    <property type="entry name" value="L-asparaginase_C"/>
</dbReference>
<sequence length="322" mass="33344">MRPNVAVISTGGTIASTGGGEAATPEKGGSELVDAVPEITEHARVSVRELAQVASFNMDLETIADIGDATAEAIADGAEGVVVTHGTDTMEESAYALDLTREFDAPVVFTGAQRRPDELSSDGPSNMLTAIRAASHQRFRDAGGIYVAFDMELHSPRDVTKSHTSALGAFESPDKGPIASVTRDGLRVHRPPGSYSDTLQSTRTDADVMMIKSAASVDARQLEFAVNQGVDGIVIEGTGLGNITSALGRAVDSVVEEGIPVVVTSRCQGGATAPVYGTPGGGRTLIDNGAVQANDLSAQKARLKLAFALAEAEDPGSIGEYF</sequence>
<dbReference type="InterPro" id="IPR027474">
    <property type="entry name" value="L-asparaginase_N"/>
</dbReference>
<dbReference type="InterPro" id="IPR020827">
    <property type="entry name" value="Asparaginase/glutaminase_AS1"/>
</dbReference>
<dbReference type="AlphaFoldDB" id="A0A498KT20"/>
<dbReference type="Pfam" id="PF00710">
    <property type="entry name" value="Asparaginase"/>
    <property type="match status" value="1"/>
</dbReference>
<dbReference type="CDD" id="cd08964">
    <property type="entry name" value="L-asparaginase_II"/>
    <property type="match status" value="1"/>
</dbReference>
<dbReference type="FunFam" id="3.40.50.1170:FF:000001">
    <property type="entry name" value="L-asparaginase 2"/>
    <property type="match status" value="1"/>
</dbReference>
<dbReference type="PROSITE" id="PS00917">
    <property type="entry name" value="ASN_GLN_ASE_2"/>
    <property type="match status" value="1"/>
</dbReference>
<protein>
    <recommendedName>
        <fullName evidence="3">L-asparaginase</fullName>
    </recommendedName>
</protein>